<reference evidence="2 3" key="1">
    <citation type="submission" date="2018-08" db="EMBL/GenBank/DDBJ databases">
        <title>A genome reference for cultivated species of the human gut microbiota.</title>
        <authorList>
            <person name="Zou Y."/>
            <person name="Xue W."/>
            <person name="Luo G."/>
        </authorList>
    </citation>
    <scope>NUCLEOTIDE SEQUENCE [LARGE SCALE GENOMIC DNA]</scope>
    <source>
        <strain evidence="2 3">AM23-13</strain>
    </source>
</reference>
<dbReference type="AlphaFoldDB" id="A0A414S3P5"/>
<dbReference type="Proteomes" id="UP000284112">
    <property type="component" value="Unassembled WGS sequence"/>
</dbReference>
<organism evidence="2 3">
    <name type="scientific">Dorea longicatena</name>
    <dbReference type="NCBI Taxonomy" id="88431"/>
    <lineage>
        <taxon>Bacteria</taxon>
        <taxon>Bacillati</taxon>
        <taxon>Bacillota</taxon>
        <taxon>Clostridia</taxon>
        <taxon>Lachnospirales</taxon>
        <taxon>Lachnospiraceae</taxon>
        <taxon>Dorea</taxon>
    </lineage>
</organism>
<sequence>MRQLKAEYYKMKYSRASKWVLVFMAFIFFIPFVVGNDTLFMTFGDYRNIDSIGWICYIDDMNNVKAAEIARFALSINFFSWIGLIVYITTMVSAEFHQGTIRASVVYGINRTKLFLSKLLVINVHFFILYYIVETALGLGLAWKYGFHYKGEEFLIFIGMVTLNMIAMIGMEAVAVLITVLVKNTGIVAALSCVYFFAGAITYPMVYENFQNQSVLLKAFCVMNPTTYMYNICGYRMTNGIVVGTIMYGMGACLVGIVLMHFALKRQEL</sequence>
<feature type="transmembrane region" description="Helical" evidence="1">
    <location>
        <begin position="20"/>
        <end position="43"/>
    </location>
</feature>
<evidence type="ECO:0000313" key="2">
    <source>
        <dbReference type="EMBL" id="RHG09926.1"/>
    </source>
</evidence>
<feature type="transmembrane region" description="Helical" evidence="1">
    <location>
        <begin position="115"/>
        <end position="133"/>
    </location>
</feature>
<feature type="transmembrane region" description="Helical" evidence="1">
    <location>
        <begin position="241"/>
        <end position="264"/>
    </location>
</feature>
<comment type="caution">
    <text evidence="2">The sequence shown here is derived from an EMBL/GenBank/DDBJ whole genome shotgun (WGS) entry which is preliminary data.</text>
</comment>
<dbReference type="GO" id="GO:0140359">
    <property type="term" value="F:ABC-type transporter activity"/>
    <property type="evidence" value="ECO:0007669"/>
    <property type="project" value="InterPro"/>
</dbReference>
<name>A0A414S3P5_9FIRM</name>
<keyword evidence="1" id="KW-1133">Transmembrane helix</keyword>
<dbReference type="GO" id="GO:0005886">
    <property type="term" value="C:plasma membrane"/>
    <property type="evidence" value="ECO:0007669"/>
    <property type="project" value="UniProtKB-SubCell"/>
</dbReference>
<dbReference type="Pfam" id="PF12730">
    <property type="entry name" value="ABC2_membrane_4"/>
    <property type="match status" value="1"/>
</dbReference>
<proteinExistence type="predicted"/>
<dbReference type="GeneID" id="97505813"/>
<feature type="transmembrane region" description="Helical" evidence="1">
    <location>
        <begin position="153"/>
        <end position="180"/>
    </location>
</feature>
<gene>
    <name evidence="2" type="ORF">DW641_04905</name>
</gene>
<feature type="transmembrane region" description="Helical" evidence="1">
    <location>
        <begin position="69"/>
        <end position="94"/>
    </location>
</feature>
<dbReference type="RefSeq" id="WP_054337552.1">
    <property type="nucleotide sequence ID" value="NZ_JBBNFU010000006.1"/>
</dbReference>
<keyword evidence="1" id="KW-0472">Membrane</keyword>
<accession>A0A414S3P5</accession>
<feature type="transmembrane region" description="Helical" evidence="1">
    <location>
        <begin position="187"/>
        <end position="206"/>
    </location>
</feature>
<evidence type="ECO:0000313" key="3">
    <source>
        <dbReference type="Proteomes" id="UP000284112"/>
    </source>
</evidence>
<keyword evidence="1" id="KW-0812">Transmembrane</keyword>
<dbReference type="PANTHER" id="PTHR37305">
    <property type="entry name" value="INTEGRAL MEMBRANE PROTEIN-RELATED"/>
    <property type="match status" value="1"/>
</dbReference>
<dbReference type="EMBL" id="QRHW01000005">
    <property type="protein sequence ID" value="RHG09926.1"/>
    <property type="molecule type" value="Genomic_DNA"/>
</dbReference>
<dbReference type="PANTHER" id="PTHR37305:SF1">
    <property type="entry name" value="MEMBRANE PROTEIN"/>
    <property type="match status" value="1"/>
</dbReference>
<evidence type="ECO:0000256" key="1">
    <source>
        <dbReference type="SAM" id="Phobius"/>
    </source>
</evidence>
<protein>
    <submittedName>
        <fullName evidence="2">ABC transporter permease</fullName>
    </submittedName>
</protein>